<feature type="region of interest" description="Disordered" evidence="5">
    <location>
        <begin position="154"/>
        <end position="179"/>
    </location>
</feature>
<feature type="compositionally biased region" description="Polar residues" evidence="5">
    <location>
        <begin position="1"/>
        <end position="14"/>
    </location>
</feature>
<comment type="similarity">
    <text evidence="4">Belongs to the synaptopodin family.</text>
</comment>
<reference evidence="6" key="1">
    <citation type="submission" date="2022-08" db="EMBL/GenBank/DDBJ databases">
        <title>Genome sequencing of akame (Lates japonicus).</title>
        <authorList>
            <person name="Hashiguchi Y."/>
            <person name="Takahashi H."/>
        </authorList>
    </citation>
    <scope>NUCLEOTIDE SEQUENCE</scope>
    <source>
        <strain evidence="6">Kochi</strain>
    </source>
</reference>
<gene>
    <name evidence="6" type="ORF">AKAME5_000640700</name>
</gene>
<dbReference type="GO" id="GO:0015629">
    <property type="term" value="C:actin cytoskeleton"/>
    <property type="evidence" value="ECO:0007669"/>
    <property type="project" value="TreeGrafter"/>
</dbReference>
<feature type="compositionally biased region" description="Pro residues" evidence="5">
    <location>
        <begin position="160"/>
        <end position="177"/>
    </location>
</feature>
<feature type="compositionally biased region" description="Low complexity" evidence="5">
    <location>
        <begin position="269"/>
        <end position="278"/>
    </location>
</feature>
<proteinExistence type="inferred from homology"/>
<dbReference type="GO" id="GO:0005634">
    <property type="term" value="C:nucleus"/>
    <property type="evidence" value="ECO:0007669"/>
    <property type="project" value="TreeGrafter"/>
</dbReference>
<feature type="compositionally biased region" description="Low complexity" evidence="5">
    <location>
        <begin position="297"/>
        <end position="308"/>
    </location>
</feature>
<keyword evidence="2" id="KW-0963">Cytoplasm</keyword>
<evidence type="ECO:0000256" key="4">
    <source>
        <dbReference type="ARBA" id="ARBA00038161"/>
    </source>
</evidence>
<dbReference type="PANTHER" id="PTHR24217:SF9">
    <property type="entry name" value="SYNAPTOPODIN-2"/>
    <property type="match status" value="1"/>
</dbReference>
<dbReference type="AlphaFoldDB" id="A0AAD3MHQ6"/>
<evidence type="ECO:0000256" key="3">
    <source>
        <dbReference type="ARBA" id="ARBA00022553"/>
    </source>
</evidence>
<feature type="compositionally biased region" description="Low complexity" evidence="5">
    <location>
        <begin position="103"/>
        <end position="116"/>
    </location>
</feature>
<keyword evidence="7" id="KW-1185">Reference proteome</keyword>
<dbReference type="InterPro" id="IPR051976">
    <property type="entry name" value="Synaptopodin_domain"/>
</dbReference>
<evidence type="ECO:0000256" key="5">
    <source>
        <dbReference type="SAM" id="MobiDB-lite"/>
    </source>
</evidence>
<name>A0AAD3MHQ6_LATJO</name>
<dbReference type="GO" id="GO:0032233">
    <property type="term" value="P:positive regulation of actin filament bundle assembly"/>
    <property type="evidence" value="ECO:0007669"/>
    <property type="project" value="TreeGrafter"/>
</dbReference>
<accession>A0AAD3MHQ6</accession>
<dbReference type="GO" id="GO:0030018">
    <property type="term" value="C:Z disc"/>
    <property type="evidence" value="ECO:0007669"/>
    <property type="project" value="TreeGrafter"/>
</dbReference>
<comment type="subcellular location">
    <subcellularLocation>
        <location evidence="1">Cytoplasm</location>
    </subcellularLocation>
</comment>
<feature type="region of interest" description="Disordered" evidence="5">
    <location>
        <begin position="206"/>
        <end position="344"/>
    </location>
</feature>
<dbReference type="GO" id="GO:0003779">
    <property type="term" value="F:actin binding"/>
    <property type="evidence" value="ECO:0007669"/>
    <property type="project" value="TreeGrafter"/>
</dbReference>
<feature type="region of interest" description="Disordered" evidence="5">
    <location>
        <begin position="1"/>
        <end position="20"/>
    </location>
</feature>
<dbReference type="Proteomes" id="UP001279410">
    <property type="component" value="Unassembled WGS sequence"/>
</dbReference>
<comment type="caution">
    <text evidence="6">The sequence shown here is derived from an EMBL/GenBank/DDBJ whole genome shotgun (WGS) entry which is preliminary data.</text>
</comment>
<evidence type="ECO:0000256" key="2">
    <source>
        <dbReference type="ARBA" id="ARBA00022490"/>
    </source>
</evidence>
<feature type="compositionally biased region" description="Low complexity" evidence="5">
    <location>
        <begin position="238"/>
        <end position="249"/>
    </location>
</feature>
<dbReference type="EMBL" id="BRZM01000018">
    <property type="protein sequence ID" value="GLD53689.1"/>
    <property type="molecule type" value="Genomic_DNA"/>
</dbReference>
<feature type="compositionally biased region" description="Pro residues" evidence="5">
    <location>
        <begin position="250"/>
        <end position="268"/>
    </location>
</feature>
<protein>
    <submittedName>
        <fullName evidence="6">Synaptopodin-2-like isoform X1</fullName>
    </submittedName>
</protein>
<feature type="compositionally biased region" description="Polar residues" evidence="5">
    <location>
        <begin position="58"/>
        <end position="72"/>
    </location>
</feature>
<dbReference type="PANTHER" id="PTHR24217">
    <property type="entry name" value="PUTATIVE-RELATED"/>
    <property type="match status" value="1"/>
</dbReference>
<evidence type="ECO:0000313" key="6">
    <source>
        <dbReference type="EMBL" id="GLD53689.1"/>
    </source>
</evidence>
<feature type="region of interest" description="Disordered" evidence="5">
    <location>
        <begin position="55"/>
        <end position="140"/>
    </location>
</feature>
<evidence type="ECO:0000256" key="1">
    <source>
        <dbReference type="ARBA" id="ARBA00004496"/>
    </source>
</evidence>
<organism evidence="6 7">
    <name type="scientific">Lates japonicus</name>
    <name type="common">Japanese lates</name>
    <dbReference type="NCBI Taxonomy" id="270547"/>
    <lineage>
        <taxon>Eukaryota</taxon>
        <taxon>Metazoa</taxon>
        <taxon>Chordata</taxon>
        <taxon>Craniata</taxon>
        <taxon>Vertebrata</taxon>
        <taxon>Euteleostomi</taxon>
        <taxon>Actinopterygii</taxon>
        <taxon>Neopterygii</taxon>
        <taxon>Teleostei</taxon>
        <taxon>Neoteleostei</taxon>
        <taxon>Acanthomorphata</taxon>
        <taxon>Carangaria</taxon>
        <taxon>Carangaria incertae sedis</taxon>
        <taxon>Centropomidae</taxon>
        <taxon>Lates</taxon>
    </lineage>
</organism>
<keyword evidence="3" id="KW-0597">Phosphoprotein</keyword>
<sequence>MHSFTISQRASSPINPMATVLNPSSQGSAFEMPAVRGKGADMFAKRQSRMEKFVVDSETVQANKASRSTSPAASLPNEWKYTPNVRAPPPRAYNPIQSPSYPPAATKQPPSSSPSSKAKKKGKEKQTPAPKPLNVIDVMKHQPYQLSSSLFTFGPAVEAPKPPAPKPDCSPPNPPVENQPIRYEQMASMQPAAPFNAPYPQQAYGMPMQPMMHDGHYQQTPANVYAPPNTYQQPPVGPYQQAYNQQYQQPAPPAYHPQAPQSPNPPYQQAPQVPYQPAGSPPYLAAPSVPYQPQPPSSYVVPSFPVAARPESASGGNIVAAPKPKFTAKKSSAQVWKPTAVDKE</sequence>
<evidence type="ECO:0000313" key="7">
    <source>
        <dbReference type="Proteomes" id="UP001279410"/>
    </source>
</evidence>